<sequence>MGKANPDRNSTVPNGKANGVLEKKHLSDSTPRRKTSAQRSRGRLQKPLPKKPNGLIDRLTTYLIDNQIKLSLYILGTIYAAYFVLPSTPNSPSIADKLIWLQYKNPATGGYLKGPADFYHVFYWIVVFTFLRDAAMRYIFMPYAQYGGVKTYKGLVRFAEQAWLMVYYTVFWVLGMYLNHRGPHWMNFREMWTDWPVFETTGLFKVYYLAQLAFWLQQIFVLHIEDRRKDHYQMFAHHIITSILITGSYQFHLTRVGNAILVTMDIVDILLPAAKLLRYLGYQKLCDFAFGVFLVTWVVSRHVVYLVIVKSVYYHAPDIITYGCYLVESGERLPEGTWALSAHSLGSHPERTCFTKNLHMGFFYLLSGLQVLTLVWLYMIGKVAYKVVTGTGAEDTRSDDEDDGEEEDEETEADKTASSDAEMIANGSLKRADSGYISGATGSSALSSLIINGNGHSGSTHRHITSS</sequence>
<dbReference type="AlphaFoldDB" id="A0A3N4LUM7"/>
<evidence type="ECO:0000256" key="1">
    <source>
        <dbReference type="ARBA" id="ARBA00004141"/>
    </source>
</evidence>
<dbReference type="InterPro" id="IPR006634">
    <property type="entry name" value="TLC-dom"/>
</dbReference>
<evidence type="ECO:0000313" key="10">
    <source>
        <dbReference type="EMBL" id="RPB24351.1"/>
    </source>
</evidence>
<feature type="transmembrane region" description="Helical" evidence="8">
    <location>
        <begin position="68"/>
        <end position="85"/>
    </location>
</feature>
<dbReference type="SMART" id="SM00724">
    <property type="entry name" value="TLC"/>
    <property type="match status" value="1"/>
</dbReference>
<evidence type="ECO:0000259" key="9">
    <source>
        <dbReference type="PROSITE" id="PS50922"/>
    </source>
</evidence>
<evidence type="ECO:0000256" key="6">
    <source>
        <dbReference type="PROSITE-ProRule" id="PRU00205"/>
    </source>
</evidence>
<organism evidence="10 11">
    <name type="scientific">Terfezia boudieri ATCC MYA-4762</name>
    <dbReference type="NCBI Taxonomy" id="1051890"/>
    <lineage>
        <taxon>Eukaryota</taxon>
        <taxon>Fungi</taxon>
        <taxon>Dikarya</taxon>
        <taxon>Ascomycota</taxon>
        <taxon>Pezizomycotina</taxon>
        <taxon>Pezizomycetes</taxon>
        <taxon>Pezizales</taxon>
        <taxon>Pezizaceae</taxon>
        <taxon>Terfezia</taxon>
    </lineage>
</organism>
<keyword evidence="5 6" id="KW-0472">Membrane</keyword>
<name>A0A3N4LUM7_9PEZI</name>
<keyword evidence="11" id="KW-1185">Reference proteome</keyword>
<feature type="transmembrane region" description="Helical" evidence="8">
    <location>
        <begin position="259"/>
        <end position="277"/>
    </location>
</feature>
<dbReference type="GO" id="GO:0046513">
    <property type="term" value="P:ceramide biosynthetic process"/>
    <property type="evidence" value="ECO:0007669"/>
    <property type="project" value="InterPro"/>
</dbReference>
<gene>
    <name evidence="10" type="ORF">L211DRAFT_194424</name>
</gene>
<comment type="similarity">
    <text evidence="2">Belongs to the sphingosine N-acyltransferase family.</text>
</comment>
<dbReference type="EMBL" id="ML121542">
    <property type="protein sequence ID" value="RPB24351.1"/>
    <property type="molecule type" value="Genomic_DNA"/>
</dbReference>
<accession>A0A3N4LUM7</accession>
<feature type="transmembrane region" description="Helical" evidence="8">
    <location>
        <begin position="206"/>
        <end position="223"/>
    </location>
</feature>
<dbReference type="Pfam" id="PF03798">
    <property type="entry name" value="TRAM_LAG1_CLN8"/>
    <property type="match status" value="1"/>
</dbReference>
<proteinExistence type="inferred from homology"/>
<evidence type="ECO:0000256" key="7">
    <source>
        <dbReference type="SAM" id="MobiDB-lite"/>
    </source>
</evidence>
<evidence type="ECO:0000313" key="11">
    <source>
        <dbReference type="Proteomes" id="UP000267821"/>
    </source>
</evidence>
<evidence type="ECO:0000256" key="8">
    <source>
        <dbReference type="SAM" id="Phobius"/>
    </source>
</evidence>
<dbReference type="InterPro" id="IPR016439">
    <property type="entry name" value="Lag1/Lac1-like"/>
</dbReference>
<feature type="compositionally biased region" description="Basic and acidic residues" evidence="7">
    <location>
        <begin position="21"/>
        <end position="31"/>
    </location>
</feature>
<dbReference type="InParanoid" id="A0A3N4LUM7"/>
<dbReference type="GO" id="GO:0050291">
    <property type="term" value="F:sphingosine N-acyltransferase activity"/>
    <property type="evidence" value="ECO:0007669"/>
    <property type="project" value="InterPro"/>
</dbReference>
<feature type="compositionally biased region" description="Basic residues" evidence="7">
    <location>
        <begin position="32"/>
        <end position="44"/>
    </location>
</feature>
<feature type="region of interest" description="Disordered" evidence="7">
    <location>
        <begin position="1"/>
        <end position="52"/>
    </location>
</feature>
<dbReference type="PANTHER" id="PTHR12560:SF0">
    <property type="entry name" value="LD18904P"/>
    <property type="match status" value="1"/>
</dbReference>
<feature type="region of interest" description="Disordered" evidence="7">
    <location>
        <begin position="392"/>
        <end position="424"/>
    </location>
</feature>
<evidence type="ECO:0000256" key="5">
    <source>
        <dbReference type="ARBA" id="ARBA00023136"/>
    </source>
</evidence>
<keyword evidence="3 6" id="KW-0812">Transmembrane</keyword>
<feature type="domain" description="TLC" evidence="9">
    <location>
        <begin position="156"/>
        <end position="389"/>
    </location>
</feature>
<evidence type="ECO:0000256" key="3">
    <source>
        <dbReference type="ARBA" id="ARBA00022692"/>
    </source>
</evidence>
<keyword evidence="4 8" id="KW-1133">Transmembrane helix</keyword>
<comment type="subcellular location">
    <subcellularLocation>
        <location evidence="1">Membrane</location>
        <topology evidence="1">Multi-pass membrane protein</topology>
    </subcellularLocation>
</comment>
<feature type="transmembrane region" description="Helical" evidence="8">
    <location>
        <begin position="121"/>
        <end position="140"/>
    </location>
</feature>
<dbReference type="STRING" id="1051890.A0A3N4LUM7"/>
<dbReference type="PANTHER" id="PTHR12560">
    <property type="entry name" value="LONGEVITY ASSURANCE FACTOR 1 LAG1"/>
    <property type="match status" value="1"/>
</dbReference>
<feature type="transmembrane region" description="Helical" evidence="8">
    <location>
        <begin position="235"/>
        <end position="253"/>
    </location>
</feature>
<feature type="transmembrane region" description="Helical" evidence="8">
    <location>
        <begin position="361"/>
        <end position="380"/>
    </location>
</feature>
<feature type="transmembrane region" description="Helical" evidence="8">
    <location>
        <begin position="161"/>
        <end position="178"/>
    </location>
</feature>
<feature type="transmembrane region" description="Helical" evidence="8">
    <location>
        <begin position="289"/>
        <end position="308"/>
    </location>
</feature>
<protein>
    <submittedName>
        <fullName evidence="10">Longevity assurance proteins LAG1/LAC1</fullName>
    </submittedName>
</protein>
<reference evidence="10 11" key="1">
    <citation type="journal article" date="2018" name="Nat. Ecol. Evol.">
        <title>Pezizomycetes genomes reveal the molecular basis of ectomycorrhizal truffle lifestyle.</title>
        <authorList>
            <person name="Murat C."/>
            <person name="Payen T."/>
            <person name="Noel B."/>
            <person name="Kuo A."/>
            <person name="Morin E."/>
            <person name="Chen J."/>
            <person name="Kohler A."/>
            <person name="Krizsan K."/>
            <person name="Balestrini R."/>
            <person name="Da Silva C."/>
            <person name="Montanini B."/>
            <person name="Hainaut M."/>
            <person name="Levati E."/>
            <person name="Barry K.W."/>
            <person name="Belfiori B."/>
            <person name="Cichocki N."/>
            <person name="Clum A."/>
            <person name="Dockter R.B."/>
            <person name="Fauchery L."/>
            <person name="Guy J."/>
            <person name="Iotti M."/>
            <person name="Le Tacon F."/>
            <person name="Lindquist E.A."/>
            <person name="Lipzen A."/>
            <person name="Malagnac F."/>
            <person name="Mello A."/>
            <person name="Molinier V."/>
            <person name="Miyauchi S."/>
            <person name="Poulain J."/>
            <person name="Riccioni C."/>
            <person name="Rubini A."/>
            <person name="Sitrit Y."/>
            <person name="Splivallo R."/>
            <person name="Traeger S."/>
            <person name="Wang M."/>
            <person name="Zifcakova L."/>
            <person name="Wipf D."/>
            <person name="Zambonelli A."/>
            <person name="Paolocci F."/>
            <person name="Nowrousian M."/>
            <person name="Ottonello S."/>
            <person name="Baldrian P."/>
            <person name="Spatafora J.W."/>
            <person name="Henrissat B."/>
            <person name="Nagy L.G."/>
            <person name="Aury J.M."/>
            <person name="Wincker P."/>
            <person name="Grigoriev I.V."/>
            <person name="Bonfante P."/>
            <person name="Martin F.M."/>
        </authorList>
    </citation>
    <scope>NUCLEOTIDE SEQUENCE [LARGE SCALE GENOMIC DNA]</scope>
    <source>
        <strain evidence="10 11">ATCC MYA-4762</strain>
    </source>
</reference>
<dbReference type="PROSITE" id="PS50922">
    <property type="entry name" value="TLC"/>
    <property type="match status" value="1"/>
</dbReference>
<dbReference type="Proteomes" id="UP000267821">
    <property type="component" value="Unassembled WGS sequence"/>
</dbReference>
<evidence type="ECO:0000256" key="2">
    <source>
        <dbReference type="ARBA" id="ARBA00009808"/>
    </source>
</evidence>
<dbReference type="GO" id="GO:0016020">
    <property type="term" value="C:membrane"/>
    <property type="evidence" value="ECO:0007669"/>
    <property type="project" value="UniProtKB-SubCell"/>
</dbReference>
<evidence type="ECO:0000256" key="4">
    <source>
        <dbReference type="ARBA" id="ARBA00022989"/>
    </source>
</evidence>
<feature type="compositionally biased region" description="Acidic residues" evidence="7">
    <location>
        <begin position="397"/>
        <end position="412"/>
    </location>
</feature>
<dbReference type="OrthoDB" id="537032at2759"/>